<dbReference type="Proteomes" id="UP000216024">
    <property type="component" value="Unassembled WGS sequence"/>
</dbReference>
<keyword evidence="3" id="KW-1185">Reference proteome</keyword>
<dbReference type="SUPFAM" id="SSF54427">
    <property type="entry name" value="NTF2-like"/>
    <property type="match status" value="2"/>
</dbReference>
<dbReference type="AlphaFoldDB" id="A0A267MKS7"/>
<sequence length="316" mass="35252">MLFSLSISAYATEEYYTVKSEDVLWKIAESHGITWEKLAELNKLKNPHFIFPGQKIKVSSNEEMTNSQKVVAVLNSIETGDSSAIAYINPEKYIQHNLSAGDGLAGFGELLSMLPKGSASVDVVRVFEDGDYVVTQTDYNFFGPKVGFDIFRFEDGLIVEHWDNLAEKSTEPNPSGRTQLDGETKVVDLDRTNENKAVAKAFVDKVLVEGNYEIMAQYFDGDNYIQHNTQIGDGLSGLGKAMAAMAEQGINMVYEENHMILGQGNFVLAVSEGTFGGQKVAYYDLFRIENGKIAEHWDVIENIPNKEEWKNNNGKF</sequence>
<dbReference type="InterPro" id="IPR018392">
    <property type="entry name" value="LysM"/>
</dbReference>
<dbReference type="InterPro" id="IPR036779">
    <property type="entry name" value="LysM_dom_sf"/>
</dbReference>
<dbReference type="InterPro" id="IPR009959">
    <property type="entry name" value="Cyclase_SnoaL-like"/>
</dbReference>
<reference evidence="2 3" key="1">
    <citation type="submission" date="2017-06" db="EMBL/GenBank/DDBJ databases">
        <title>Draft genome sequence of anaerobic fermentative bacterium Anaeromicrobium sediminis DY2726D isolated from West Pacific Ocean sediments.</title>
        <authorList>
            <person name="Zeng X."/>
        </authorList>
    </citation>
    <scope>NUCLEOTIDE SEQUENCE [LARGE SCALE GENOMIC DNA]</scope>
    <source>
        <strain evidence="2 3">DY2726D</strain>
    </source>
</reference>
<protein>
    <recommendedName>
        <fullName evidence="1">LysM domain-containing protein</fullName>
    </recommendedName>
</protein>
<name>A0A267MKS7_9FIRM</name>
<dbReference type="Gene3D" id="3.10.450.50">
    <property type="match status" value="2"/>
</dbReference>
<dbReference type="Pfam" id="PF01476">
    <property type="entry name" value="LysM"/>
    <property type="match status" value="1"/>
</dbReference>
<dbReference type="CDD" id="cd00118">
    <property type="entry name" value="LysM"/>
    <property type="match status" value="1"/>
</dbReference>
<organism evidence="2 3">
    <name type="scientific">Anaeromicrobium sediminis</name>
    <dbReference type="NCBI Taxonomy" id="1478221"/>
    <lineage>
        <taxon>Bacteria</taxon>
        <taxon>Bacillati</taxon>
        <taxon>Bacillota</taxon>
        <taxon>Clostridia</taxon>
        <taxon>Peptostreptococcales</taxon>
        <taxon>Thermotaleaceae</taxon>
        <taxon>Anaeromicrobium</taxon>
    </lineage>
</organism>
<dbReference type="SMART" id="SM00257">
    <property type="entry name" value="LysM"/>
    <property type="match status" value="1"/>
</dbReference>
<gene>
    <name evidence="2" type="ORF">CCE28_06955</name>
</gene>
<dbReference type="PANTHER" id="PTHR38436">
    <property type="entry name" value="POLYKETIDE CYCLASE SNOAL-LIKE DOMAIN"/>
    <property type="match status" value="1"/>
</dbReference>
<dbReference type="GO" id="GO:0030638">
    <property type="term" value="P:polyketide metabolic process"/>
    <property type="evidence" value="ECO:0007669"/>
    <property type="project" value="InterPro"/>
</dbReference>
<evidence type="ECO:0000313" key="2">
    <source>
        <dbReference type="EMBL" id="PAB60191.1"/>
    </source>
</evidence>
<proteinExistence type="predicted"/>
<dbReference type="SUPFAM" id="SSF54106">
    <property type="entry name" value="LysM domain"/>
    <property type="match status" value="1"/>
</dbReference>
<dbReference type="InterPro" id="IPR032710">
    <property type="entry name" value="NTF2-like_dom_sf"/>
</dbReference>
<dbReference type="OrthoDB" id="9812089at2"/>
<dbReference type="PROSITE" id="PS51782">
    <property type="entry name" value="LYSM"/>
    <property type="match status" value="1"/>
</dbReference>
<feature type="domain" description="LysM" evidence="1">
    <location>
        <begin position="14"/>
        <end position="58"/>
    </location>
</feature>
<dbReference type="Gene3D" id="3.10.350.10">
    <property type="entry name" value="LysM domain"/>
    <property type="match status" value="1"/>
</dbReference>
<dbReference type="Pfam" id="PF12680">
    <property type="entry name" value="SnoaL_2"/>
    <property type="match status" value="2"/>
</dbReference>
<dbReference type="EMBL" id="NIBG01000004">
    <property type="protein sequence ID" value="PAB60191.1"/>
    <property type="molecule type" value="Genomic_DNA"/>
</dbReference>
<dbReference type="PANTHER" id="PTHR38436:SF1">
    <property type="entry name" value="ESTER CYCLASE"/>
    <property type="match status" value="1"/>
</dbReference>
<evidence type="ECO:0000259" key="1">
    <source>
        <dbReference type="PROSITE" id="PS51782"/>
    </source>
</evidence>
<evidence type="ECO:0000313" key="3">
    <source>
        <dbReference type="Proteomes" id="UP000216024"/>
    </source>
</evidence>
<accession>A0A267MKS7</accession>
<dbReference type="InterPro" id="IPR037401">
    <property type="entry name" value="SnoaL-like"/>
</dbReference>
<comment type="caution">
    <text evidence="2">The sequence shown here is derived from an EMBL/GenBank/DDBJ whole genome shotgun (WGS) entry which is preliminary data.</text>
</comment>